<dbReference type="KEGG" id="abri:DFR85_09010"/>
<keyword evidence="3" id="KW-1185">Reference proteome</keyword>
<reference evidence="2 3" key="1">
    <citation type="submission" date="2018-05" db="EMBL/GenBank/DDBJ databases">
        <title>Complete Genome Sequences of Extremely Thermoacidophilic, Metal-Mobilizing Type-Strain Members of the Archaeal Family Sulfolobaceae: Acidianus brierleyi DSM-1651T, Acidianus sulfidivorans DSM-18786T, Metallosphaera hakonensis DSM-7519T, and Metallosphaera prunae DSM-10039T.</title>
        <authorList>
            <person name="Counts J.A."/>
            <person name="Kelly R.M."/>
        </authorList>
    </citation>
    <scope>NUCLEOTIDE SEQUENCE [LARGE SCALE GENOMIC DNA]</scope>
    <source>
        <strain evidence="2 3">DSM 1651</strain>
    </source>
</reference>
<proteinExistence type="predicted"/>
<dbReference type="SUPFAM" id="SSF53448">
    <property type="entry name" value="Nucleotide-diphospho-sugar transferases"/>
    <property type="match status" value="1"/>
</dbReference>
<evidence type="ECO:0000313" key="3">
    <source>
        <dbReference type="Proteomes" id="UP000248044"/>
    </source>
</evidence>
<dbReference type="Pfam" id="PF00535">
    <property type="entry name" value="Glycos_transf_2"/>
    <property type="match status" value="1"/>
</dbReference>
<sequence>MISVIITAHDRKNFLLDAVNSVLNQTLPRNEYEILVVKNFSDFDQYLESNGIYTYYTDAKATGEKVALGIDKSHGEILCFLDDDDMFLSNKLETVKMEFNADIAFYNNSKIFIDEQGKEIGRENKHRIEYSDKNIRTAKKFLSNMSFNLSSECIKRDIVDTDKLRYIGYSIDVVMAYFGLNSRGRLIIDEKPLTLFRLHSGNYFVYNRKYTLSEFIEKNRKDYEFGSKISERIKTNFKNTFVGKLAFLEYIADSFYFTIYDSTSLNNRLKALLLAIKYMNSAKDITSIKLVGASLLFLINPNLLYKKLYERYMKKVS</sequence>
<protein>
    <recommendedName>
        <fullName evidence="1">Glycosyltransferase 2-like domain-containing protein</fullName>
    </recommendedName>
</protein>
<dbReference type="RefSeq" id="WP_110270592.1">
    <property type="nucleotide sequence ID" value="NZ_CP029289.2"/>
</dbReference>
<accession>A0A2U9IFA0</accession>
<evidence type="ECO:0000259" key="1">
    <source>
        <dbReference type="Pfam" id="PF00535"/>
    </source>
</evidence>
<dbReference type="CDD" id="cd00761">
    <property type="entry name" value="Glyco_tranf_GTA_type"/>
    <property type="match status" value="1"/>
</dbReference>
<dbReference type="InterPro" id="IPR001173">
    <property type="entry name" value="Glyco_trans_2-like"/>
</dbReference>
<dbReference type="GO" id="GO:0016758">
    <property type="term" value="F:hexosyltransferase activity"/>
    <property type="evidence" value="ECO:0007669"/>
    <property type="project" value="UniProtKB-ARBA"/>
</dbReference>
<dbReference type="AlphaFoldDB" id="A0A2U9IFA0"/>
<dbReference type="GeneID" id="36832292"/>
<dbReference type="Gene3D" id="3.90.550.10">
    <property type="entry name" value="Spore Coat Polysaccharide Biosynthesis Protein SpsA, Chain A"/>
    <property type="match status" value="1"/>
</dbReference>
<organism evidence="2 3">
    <name type="scientific">Acidianus brierleyi</name>
    <dbReference type="NCBI Taxonomy" id="41673"/>
    <lineage>
        <taxon>Archaea</taxon>
        <taxon>Thermoproteota</taxon>
        <taxon>Thermoprotei</taxon>
        <taxon>Sulfolobales</taxon>
        <taxon>Sulfolobaceae</taxon>
        <taxon>Acidianus</taxon>
    </lineage>
</organism>
<dbReference type="PANTHER" id="PTHR22916">
    <property type="entry name" value="GLYCOSYLTRANSFERASE"/>
    <property type="match status" value="1"/>
</dbReference>
<name>A0A2U9IFA0_9CREN</name>
<gene>
    <name evidence="2" type="ORF">DFR85_09010</name>
</gene>
<dbReference type="PANTHER" id="PTHR22916:SF3">
    <property type="entry name" value="UDP-GLCNAC:BETAGAL BETA-1,3-N-ACETYLGLUCOSAMINYLTRANSFERASE-LIKE PROTEIN 1"/>
    <property type="match status" value="1"/>
</dbReference>
<dbReference type="InterPro" id="IPR029044">
    <property type="entry name" value="Nucleotide-diphossugar_trans"/>
</dbReference>
<dbReference type="EMBL" id="CP029289">
    <property type="protein sequence ID" value="AWR94711.1"/>
    <property type="molecule type" value="Genomic_DNA"/>
</dbReference>
<evidence type="ECO:0000313" key="2">
    <source>
        <dbReference type="EMBL" id="AWR94711.1"/>
    </source>
</evidence>
<dbReference type="Proteomes" id="UP000248044">
    <property type="component" value="Chromosome"/>
</dbReference>
<feature type="domain" description="Glycosyltransferase 2-like" evidence="1">
    <location>
        <begin position="3"/>
        <end position="133"/>
    </location>
</feature>
<dbReference type="OrthoDB" id="42128at2157"/>